<dbReference type="EMBL" id="VSRL01000003">
    <property type="protein sequence ID" value="NKE55542.1"/>
    <property type="molecule type" value="Genomic_DNA"/>
</dbReference>
<feature type="region of interest" description="Disordered" evidence="1">
    <location>
        <begin position="32"/>
        <end position="113"/>
    </location>
</feature>
<name>A0ABX1F9N8_9PSEU</name>
<sequence length="195" mass="20088">MKLQRDQVVAATLVGTVVVVLGFASGLGRVPVAQGGSTQTPNATKPTQQEAHHPQANPVPHPVGHNNPVQVAHPPLPHVPAPTHPHQTVPPRTTPPTKPPSTAPTTPPNEPCDPDVVKALLKQLGVLVDELPVVSELIDGSAPIDELSKLDLSPLLGLLGAAPKPPADLPAELPGGCKLLVDEKSGKVTGLLDTP</sequence>
<feature type="compositionally biased region" description="Pro residues" evidence="1">
    <location>
        <begin position="92"/>
        <end position="111"/>
    </location>
</feature>
<dbReference type="Proteomes" id="UP001515943">
    <property type="component" value="Unassembled WGS sequence"/>
</dbReference>
<evidence type="ECO:0000313" key="3">
    <source>
        <dbReference type="Proteomes" id="UP001515943"/>
    </source>
</evidence>
<organism evidence="2 3">
    <name type="scientific">Lentzea indica</name>
    <dbReference type="NCBI Taxonomy" id="2604800"/>
    <lineage>
        <taxon>Bacteria</taxon>
        <taxon>Bacillati</taxon>
        <taxon>Actinomycetota</taxon>
        <taxon>Actinomycetes</taxon>
        <taxon>Pseudonocardiales</taxon>
        <taxon>Pseudonocardiaceae</taxon>
        <taxon>Lentzea</taxon>
    </lineage>
</organism>
<dbReference type="RefSeq" id="WP_167969455.1">
    <property type="nucleotide sequence ID" value="NZ_VSRL01000003.1"/>
</dbReference>
<evidence type="ECO:0000256" key="1">
    <source>
        <dbReference type="SAM" id="MobiDB-lite"/>
    </source>
</evidence>
<keyword evidence="3" id="KW-1185">Reference proteome</keyword>
<feature type="compositionally biased region" description="Low complexity" evidence="1">
    <location>
        <begin position="62"/>
        <end position="73"/>
    </location>
</feature>
<protein>
    <recommendedName>
        <fullName evidence="4">Secreted protein</fullName>
    </recommendedName>
</protein>
<reference evidence="2 3" key="1">
    <citation type="submission" date="2019-08" db="EMBL/GenBank/DDBJ databases">
        <title>Lentzea from Indian Himalayas.</title>
        <authorList>
            <person name="Mandal S."/>
            <person name="Mallick Gupta A."/>
            <person name="Maiti P.K."/>
            <person name="Sarkar J."/>
            <person name="Mandal S."/>
        </authorList>
    </citation>
    <scope>NUCLEOTIDE SEQUENCE [LARGE SCALE GENOMIC DNA]</scope>
    <source>
        <strain evidence="2 3">PSKA42</strain>
    </source>
</reference>
<accession>A0ABX1F9N8</accession>
<evidence type="ECO:0008006" key="4">
    <source>
        <dbReference type="Google" id="ProtNLM"/>
    </source>
</evidence>
<gene>
    <name evidence="2" type="ORF">FXN61_01365</name>
</gene>
<proteinExistence type="predicted"/>
<comment type="caution">
    <text evidence="2">The sequence shown here is derived from an EMBL/GenBank/DDBJ whole genome shotgun (WGS) entry which is preliminary data.</text>
</comment>
<evidence type="ECO:0000313" key="2">
    <source>
        <dbReference type="EMBL" id="NKE55542.1"/>
    </source>
</evidence>
<feature type="compositionally biased region" description="Pro residues" evidence="1">
    <location>
        <begin position="74"/>
        <end position="83"/>
    </location>
</feature>
<feature type="compositionally biased region" description="Polar residues" evidence="1">
    <location>
        <begin position="35"/>
        <end position="49"/>
    </location>
</feature>